<sequence length="84" mass="10325">MKFIQKEEEEKEFKIILEKDLKENIVIPIRKDHVKWHNLKFMIKKAIWKWRKILDAKALNKQVADFHFKMHESTEVKQTIRHGD</sequence>
<dbReference type="EMBL" id="SNRW01001671">
    <property type="protein sequence ID" value="KAA6395485.1"/>
    <property type="molecule type" value="Genomic_DNA"/>
</dbReference>
<organism evidence="1 2">
    <name type="scientific">Streblomastix strix</name>
    <dbReference type="NCBI Taxonomy" id="222440"/>
    <lineage>
        <taxon>Eukaryota</taxon>
        <taxon>Metamonada</taxon>
        <taxon>Preaxostyla</taxon>
        <taxon>Oxymonadida</taxon>
        <taxon>Streblomastigidae</taxon>
        <taxon>Streblomastix</taxon>
    </lineage>
</organism>
<dbReference type="Proteomes" id="UP000324800">
    <property type="component" value="Unassembled WGS sequence"/>
</dbReference>
<evidence type="ECO:0000313" key="2">
    <source>
        <dbReference type="Proteomes" id="UP000324800"/>
    </source>
</evidence>
<protein>
    <submittedName>
        <fullName evidence="1">Uncharacterized protein</fullName>
    </submittedName>
</protein>
<accession>A0A5J4WM77</accession>
<name>A0A5J4WM77_9EUKA</name>
<dbReference type="SUPFAM" id="SSF56672">
    <property type="entry name" value="DNA/RNA polymerases"/>
    <property type="match status" value="1"/>
</dbReference>
<evidence type="ECO:0000313" key="1">
    <source>
        <dbReference type="EMBL" id="KAA6395485.1"/>
    </source>
</evidence>
<reference evidence="1 2" key="1">
    <citation type="submission" date="2019-03" db="EMBL/GenBank/DDBJ databases">
        <title>Single cell metagenomics reveals metabolic interactions within the superorganism composed of flagellate Streblomastix strix and complex community of Bacteroidetes bacteria on its surface.</title>
        <authorList>
            <person name="Treitli S.C."/>
            <person name="Kolisko M."/>
            <person name="Husnik F."/>
            <person name="Keeling P."/>
            <person name="Hampl V."/>
        </authorList>
    </citation>
    <scope>NUCLEOTIDE SEQUENCE [LARGE SCALE GENOMIC DNA]</scope>
    <source>
        <strain evidence="1">ST1C</strain>
    </source>
</reference>
<gene>
    <name evidence="1" type="ORF">EZS28_008984</name>
</gene>
<dbReference type="InterPro" id="IPR043502">
    <property type="entry name" value="DNA/RNA_pol_sf"/>
</dbReference>
<dbReference type="Gene3D" id="3.10.10.10">
    <property type="entry name" value="HIV Type 1 Reverse Transcriptase, subunit A, domain 1"/>
    <property type="match status" value="1"/>
</dbReference>
<dbReference type="AlphaFoldDB" id="A0A5J4WM77"/>
<proteinExistence type="predicted"/>
<comment type="caution">
    <text evidence="1">The sequence shown here is derived from an EMBL/GenBank/DDBJ whole genome shotgun (WGS) entry which is preliminary data.</text>
</comment>